<evidence type="ECO:0000313" key="3">
    <source>
        <dbReference type="Proteomes" id="UP000249464"/>
    </source>
</evidence>
<gene>
    <name evidence="2" type="primary">BQ5605_C008g05267</name>
    <name evidence="2" type="ORF">BQ5605_C008G05267</name>
</gene>
<feature type="compositionally biased region" description="Basic and acidic residues" evidence="1">
    <location>
        <begin position="221"/>
        <end position="233"/>
    </location>
</feature>
<feature type="region of interest" description="Disordered" evidence="1">
    <location>
        <begin position="200"/>
        <end position="290"/>
    </location>
</feature>
<evidence type="ECO:0000256" key="1">
    <source>
        <dbReference type="SAM" id="MobiDB-lite"/>
    </source>
</evidence>
<dbReference type="Pfam" id="PF09725">
    <property type="entry name" value="Fra10Ac1"/>
    <property type="match status" value="1"/>
</dbReference>
<dbReference type="EMBL" id="FQNC01000048">
    <property type="protein sequence ID" value="SGY79979.1"/>
    <property type="molecule type" value="Genomic_DNA"/>
</dbReference>
<dbReference type="AlphaFoldDB" id="A0A2X0N6K7"/>
<protein>
    <submittedName>
        <fullName evidence="2">BQ5605_C008g05267 protein</fullName>
    </submittedName>
</protein>
<reference evidence="2 3" key="1">
    <citation type="submission" date="2016-11" db="EMBL/GenBank/DDBJ databases">
        <authorList>
            <person name="Jaros S."/>
            <person name="Januszkiewicz K."/>
            <person name="Wedrychowicz H."/>
        </authorList>
    </citation>
    <scope>NUCLEOTIDE SEQUENCE [LARGE SCALE GENOMIC DNA]</scope>
</reference>
<organism evidence="2 3">
    <name type="scientific">Microbotryum silenes-dioicae</name>
    <dbReference type="NCBI Taxonomy" id="796604"/>
    <lineage>
        <taxon>Eukaryota</taxon>
        <taxon>Fungi</taxon>
        <taxon>Dikarya</taxon>
        <taxon>Basidiomycota</taxon>
        <taxon>Pucciniomycotina</taxon>
        <taxon>Microbotryomycetes</taxon>
        <taxon>Microbotryales</taxon>
        <taxon>Microbotryaceae</taxon>
        <taxon>Microbotryum</taxon>
    </lineage>
</organism>
<proteinExistence type="predicted"/>
<feature type="compositionally biased region" description="Basic and acidic residues" evidence="1">
    <location>
        <begin position="254"/>
        <end position="272"/>
    </location>
</feature>
<feature type="compositionally biased region" description="Basic residues" evidence="1">
    <location>
        <begin position="275"/>
        <end position="290"/>
    </location>
</feature>
<accession>A0A2X0N6K7</accession>
<name>A0A2X0N6K7_9BASI</name>
<dbReference type="Proteomes" id="UP000249464">
    <property type="component" value="Unassembled WGS sequence"/>
</dbReference>
<dbReference type="InterPro" id="IPR019129">
    <property type="entry name" value="Folate-sensitive_fs_Fra10Ac1"/>
</dbReference>
<keyword evidence="3" id="KW-1185">Reference proteome</keyword>
<evidence type="ECO:0000313" key="2">
    <source>
        <dbReference type="EMBL" id="SGY79979.1"/>
    </source>
</evidence>
<dbReference type="STRING" id="796604.A0A2X0N6K7"/>
<sequence>MSNSRSKATSSSSKSIVAVENAQQRLQRLHDTTKLYYSHGRIPARPTSKTELDVLKEHHRFIRSDQSSSGGGGAPPMSWEDQLAEKYYQSLFREFALVDLKHYKTGAIALRWRTEEEVISGIGNLTCAALRCKYHQPDPTLSNDLTSFDPDAEGEELPLVSTRLTEQETWFGYMEEGIKKTALVKVVLCKRCGRKLKKGREVAKRMREGTSAGAEEASCSAKDRGERQDHIDNEQEDEDDDEDDEEGFAPKLPPDLEKDRSRSNSGRREDLASSRSRHRRRSASPESRRR</sequence>
<feature type="compositionally biased region" description="Acidic residues" evidence="1">
    <location>
        <begin position="234"/>
        <end position="247"/>
    </location>
</feature>